<keyword evidence="2 12" id="KW-0547">Nucleotide-binding</keyword>
<comment type="similarity">
    <text evidence="1">Belongs to the helicase family. UvrD subfamily.</text>
</comment>
<dbReference type="GO" id="GO:0000725">
    <property type="term" value="P:recombinational repair"/>
    <property type="evidence" value="ECO:0007669"/>
    <property type="project" value="TreeGrafter"/>
</dbReference>
<dbReference type="Gene3D" id="3.40.50.300">
    <property type="entry name" value="P-loop containing nucleotide triphosphate hydrolases"/>
    <property type="match status" value="2"/>
</dbReference>
<dbReference type="Gene3D" id="1.10.486.10">
    <property type="entry name" value="PCRA, domain 4"/>
    <property type="match status" value="1"/>
</dbReference>
<dbReference type="AlphaFoldDB" id="A0A1H1SB98"/>
<feature type="domain" description="UvrD-like helicase ATP-binding" evidence="13">
    <location>
        <begin position="3"/>
        <end position="273"/>
    </location>
</feature>
<dbReference type="STRING" id="1250231.SAMN04488552_3205"/>
<dbReference type="SUPFAM" id="SSF52540">
    <property type="entry name" value="P-loop containing nucleoside triphosphate hydrolases"/>
    <property type="match status" value="1"/>
</dbReference>
<proteinExistence type="inferred from homology"/>
<evidence type="ECO:0000256" key="10">
    <source>
        <dbReference type="ARBA" id="ARBA00034923"/>
    </source>
</evidence>
<keyword evidence="5 12" id="KW-0067">ATP-binding</keyword>
<comment type="catalytic activity">
    <reaction evidence="8">
        <text>Couples ATP hydrolysis with the unwinding of duplex DNA by translocating in the 3'-5' direction.</text>
        <dbReference type="EC" id="5.6.2.4"/>
    </reaction>
</comment>
<keyword evidence="7" id="KW-0413">Isomerase</keyword>
<dbReference type="InterPro" id="IPR014016">
    <property type="entry name" value="UvrD-like_ATP-bd"/>
</dbReference>
<gene>
    <name evidence="14" type="ORF">SAMN04488552_3205</name>
</gene>
<dbReference type="EC" id="5.6.2.4" evidence="9"/>
<feature type="binding site" evidence="12">
    <location>
        <begin position="24"/>
        <end position="31"/>
    </location>
    <ligand>
        <name>ATP</name>
        <dbReference type="ChEBI" id="CHEBI:30616"/>
    </ligand>
</feature>
<evidence type="ECO:0000256" key="6">
    <source>
        <dbReference type="ARBA" id="ARBA00023125"/>
    </source>
</evidence>
<evidence type="ECO:0000256" key="3">
    <source>
        <dbReference type="ARBA" id="ARBA00022801"/>
    </source>
</evidence>
<dbReference type="CDD" id="cd17932">
    <property type="entry name" value="DEXQc_UvrD"/>
    <property type="match status" value="1"/>
</dbReference>
<dbReference type="GO" id="GO:0043138">
    <property type="term" value="F:3'-5' DNA helicase activity"/>
    <property type="evidence" value="ECO:0007669"/>
    <property type="project" value="UniProtKB-EC"/>
</dbReference>
<dbReference type="InterPro" id="IPR027417">
    <property type="entry name" value="P-loop_NTPase"/>
</dbReference>
<keyword evidence="3 12" id="KW-0378">Hydrolase</keyword>
<dbReference type="GO" id="GO:0016887">
    <property type="term" value="F:ATP hydrolysis activity"/>
    <property type="evidence" value="ECO:0007669"/>
    <property type="project" value="RHEA"/>
</dbReference>
<sequence length="591" mass="67685">MILDTLSDQQKHAVVKDGNVLLTACPGSGKTRVIIHKLAYALKNIDADSKQRIVALTFTVRASEEIYRRLNAMGINSKRVWSGTLHSFCLEWIIKPYSCYLPELENGFLIADETYVSDIISELKEKHKLKPIDPINFRFNRDGTFAEPKTVQKRVLKEFHERLQAEKLIDFELLLYYSYKLLTQHPKIKKTLSNIFSLICVDEYQDTQDLLYAIISSIITTGEGSSNLFLVGDTDQAIYASRGGVAKSLEEIQDELNTLPIEQLTLTGNYRSTQRIIDFYSIFQTNPITIEAIGANKDANSIITYNNTVDKGHLVEEIALLIEHSLDNGIPEDEICVLVPQWWLITTITKQLRAKLPDVNFDASGLAPMSKNRNNIWYKLSRLFLTLPKPKIYSLRYKWCTEVIENFKEHTNTDFKEEYQTERSVLRLINSITSNETEGMDYLNDCFDQFLDAVGIDQTIYEQLLINRKTFFDVIKSRLEDPTFQVPSDIESFMSFYREMSGVVINTCVGVKGEEFETVIAYGLLKGYVPHWNDIFNEDPVTASKKLLYVICSRAKTNLHLISETGRQTKAGNPLEITPELQGLEFEFDEI</sequence>
<name>A0A1H1SB98_9FLAO</name>
<organism evidence="14 15">
    <name type="scientific">Christiangramia echinicola</name>
    <dbReference type="NCBI Taxonomy" id="279359"/>
    <lineage>
        <taxon>Bacteria</taxon>
        <taxon>Pseudomonadati</taxon>
        <taxon>Bacteroidota</taxon>
        <taxon>Flavobacteriia</taxon>
        <taxon>Flavobacteriales</taxon>
        <taxon>Flavobacteriaceae</taxon>
        <taxon>Christiangramia</taxon>
    </lineage>
</organism>
<dbReference type="Proteomes" id="UP000198858">
    <property type="component" value="Chromosome I"/>
</dbReference>
<dbReference type="GO" id="GO:0003677">
    <property type="term" value="F:DNA binding"/>
    <property type="evidence" value="ECO:0007669"/>
    <property type="project" value="UniProtKB-KW"/>
</dbReference>
<evidence type="ECO:0000313" key="15">
    <source>
        <dbReference type="Proteomes" id="UP000198858"/>
    </source>
</evidence>
<keyword evidence="6" id="KW-0238">DNA-binding</keyword>
<dbReference type="GO" id="GO:0005524">
    <property type="term" value="F:ATP binding"/>
    <property type="evidence" value="ECO:0007669"/>
    <property type="project" value="UniProtKB-UniRule"/>
</dbReference>
<dbReference type="InterPro" id="IPR000212">
    <property type="entry name" value="DNA_helicase_UvrD/REP"/>
</dbReference>
<evidence type="ECO:0000256" key="1">
    <source>
        <dbReference type="ARBA" id="ARBA00009922"/>
    </source>
</evidence>
<dbReference type="RefSeq" id="WP_089663756.1">
    <property type="nucleotide sequence ID" value="NZ_LT629745.1"/>
</dbReference>
<evidence type="ECO:0000256" key="9">
    <source>
        <dbReference type="ARBA" id="ARBA00034808"/>
    </source>
</evidence>
<accession>A0A1H1SB98</accession>
<evidence type="ECO:0000256" key="5">
    <source>
        <dbReference type="ARBA" id="ARBA00022840"/>
    </source>
</evidence>
<dbReference type="Pfam" id="PF00580">
    <property type="entry name" value="UvrD-helicase"/>
    <property type="match status" value="1"/>
</dbReference>
<evidence type="ECO:0000256" key="4">
    <source>
        <dbReference type="ARBA" id="ARBA00022806"/>
    </source>
</evidence>
<keyword evidence="15" id="KW-1185">Reference proteome</keyword>
<dbReference type="Pfam" id="PF13361">
    <property type="entry name" value="UvrD_C"/>
    <property type="match status" value="1"/>
</dbReference>
<evidence type="ECO:0000256" key="7">
    <source>
        <dbReference type="ARBA" id="ARBA00023235"/>
    </source>
</evidence>
<keyword evidence="4 12" id="KW-0347">Helicase</keyword>
<evidence type="ECO:0000256" key="11">
    <source>
        <dbReference type="ARBA" id="ARBA00048988"/>
    </source>
</evidence>
<dbReference type="InterPro" id="IPR013986">
    <property type="entry name" value="DExx_box_DNA_helicase_dom_sf"/>
</dbReference>
<comment type="catalytic activity">
    <reaction evidence="11">
        <text>ATP + H2O = ADP + phosphate + H(+)</text>
        <dbReference type="Rhea" id="RHEA:13065"/>
        <dbReference type="ChEBI" id="CHEBI:15377"/>
        <dbReference type="ChEBI" id="CHEBI:15378"/>
        <dbReference type="ChEBI" id="CHEBI:30616"/>
        <dbReference type="ChEBI" id="CHEBI:43474"/>
        <dbReference type="ChEBI" id="CHEBI:456216"/>
        <dbReference type="EC" id="5.6.2.4"/>
    </reaction>
</comment>
<dbReference type="EMBL" id="LT629745">
    <property type="protein sequence ID" value="SDS45211.1"/>
    <property type="molecule type" value="Genomic_DNA"/>
</dbReference>
<dbReference type="Gene3D" id="1.10.10.160">
    <property type="match status" value="1"/>
</dbReference>
<evidence type="ECO:0000256" key="8">
    <source>
        <dbReference type="ARBA" id="ARBA00034617"/>
    </source>
</evidence>
<dbReference type="PANTHER" id="PTHR11070:SF2">
    <property type="entry name" value="ATP-DEPENDENT DNA HELICASE SRS2"/>
    <property type="match status" value="1"/>
</dbReference>
<dbReference type="PANTHER" id="PTHR11070">
    <property type="entry name" value="UVRD / RECB / PCRA DNA HELICASE FAMILY MEMBER"/>
    <property type="match status" value="1"/>
</dbReference>
<dbReference type="PROSITE" id="PS51198">
    <property type="entry name" value="UVRD_HELICASE_ATP_BIND"/>
    <property type="match status" value="1"/>
</dbReference>
<protein>
    <recommendedName>
        <fullName evidence="9">DNA 3'-5' helicase</fullName>
        <ecNumber evidence="9">5.6.2.4</ecNumber>
    </recommendedName>
    <alternativeName>
        <fullName evidence="10">DNA 3'-5' helicase II</fullName>
    </alternativeName>
</protein>
<reference evidence="14 15" key="1">
    <citation type="submission" date="2016-10" db="EMBL/GenBank/DDBJ databases">
        <authorList>
            <person name="Varghese N."/>
            <person name="Submissions S."/>
        </authorList>
    </citation>
    <scope>NUCLEOTIDE SEQUENCE [LARGE SCALE GENOMIC DNA]</scope>
    <source>
        <strain evidence="14 15">Mar_2010_102</strain>
    </source>
</reference>
<evidence type="ECO:0000313" key="14">
    <source>
        <dbReference type="EMBL" id="SDS45211.1"/>
    </source>
</evidence>
<evidence type="ECO:0000259" key="13">
    <source>
        <dbReference type="PROSITE" id="PS51198"/>
    </source>
</evidence>
<dbReference type="InterPro" id="IPR014017">
    <property type="entry name" value="DNA_helicase_UvrD-like_C"/>
</dbReference>
<evidence type="ECO:0000256" key="2">
    <source>
        <dbReference type="ARBA" id="ARBA00022741"/>
    </source>
</evidence>
<evidence type="ECO:0000256" key="12">
    <source>
        <dbReference type="PROSITE-ProRule" id="PRU00560"/>
    </source>
</evidence>